<reference evidence="2" key="1">
    <citation type="submission" date="2016-10" db="EMBL/GenBank/DDBJ databases">
        <authorList>
            <person name="Varghese N."/>
            <person name="Submissions S."/>
        </authorList>
    </citation>
    <scope>NUCLEOTIDE SEQUENCE [LARGE SCALE GENOMIC DNA]</scope>
    <source>
        <strain evidence="2">DSM 19110</strain>
    </source>
</reference>
<protein>
    <submittedName>
        <fullName evidence="1">2'-5' RNA ligase</fullName>
    </submittedName>
</protein>
<evidence type="ECO:0000313" key="2">
    <source>
        <dbReference type="Proteomes" id="UP000183200"/>
    </source>
</evidence>
<dbReference type="SUPFAM" id="SSF55144">
    <property type="entry name" value="LigT-like"/>
    <property type="match status" value="1"/>
</dbReference>
<keyword evidence="2" id="KW-1185">Reference proteome</keyword>
<dbReference type="GO" id="GO:0016874">
    <property type="term" value="F:ligase activity"/>
    <property type="evidence" value="ECO:0007669"/>
    <property type="project" value="UniProtKB-KW"/>
</dbReference>
<dbReference type="EMBL" id="FNGY01000012">
    <property type="protein sequence ID" value="SDO17931.1"/>
    <property type="molecule type" value="Genomic_DNA"/>
</dbReference>
<organism evidence="1 2">
    <name type="scientific">Pedobacter steynii</name>
    <dbReference type="NCBI Taxonomy" id="430522"/>
    <lineage>
        <taxon>Bacteria</taxon>
        <taxon>Pseudomonadati</taxon>
        <taxon>Bacteroidota</taxon>
        <taxon>Sphingobacteriia</taxon>
        <taxon>Sphingobacteriales</taxon>
        <taxon>Sphingobacteriaceae</taxon>
        <taxon>Pedobacter</taxon>
    </lineage>
</organism>
<dbReference type="AlphaFoldDB" id="A0A1H0HGG5"/>
<dbReference type="OrthoDB" id="1951600at2"/>
<dbReference type="InterPro" id="IPR009097">
    <property type="entry name" value="Cyclic_Pdiesterase"/>
</dbReference>
<sequence>MEDLYMVGILPPGGLRERIDDIRKEVSLEHGVYSALKPPVHITLAAPFKLKPAMEQQLVQKLKSVCHFDPFAQKLEDFDGFPEHTVFIKVLKNTGISTLYKNLKAALKPYAEGSKNPFHPHLTIAYRDAKEAYPQIMEQYQNRRFREEFLADHFTLLKHDGKRWNIHSEYYAQPKTTQLEMSL</sequence>
<name>A0A1H0HGG5_9SPHI</name>
<accession>A0A1H0HGG5</accession>
<proteinExistence type="predicted"/>
<dbReference type="PANTHER" id="PTHR40037">
    <property type="entry name" value="PHOSPHOESTERASE YJCG-RELATED"/>
    <property type="match status" value="1"/>
</dbReference>
<dbReference type="InterPro" id="IPR050580">
    <property type="entry name" value="2H_phosphoesterase_YjcG-like"/>
</dbReference>
<keyword evidence="1" id="KW-0436">Ligase</keyword>
<dbReference type="STRING" id="430522.BFS30_12760"/>
<dbReference type="Pfam" id="PF13563">
    <property type="entry name" value="2_5_RNA_ligase2"/>
    <property type="match status" value="1"/>
</dbReference>
<evidence type="ECO:0000313" key="1">
    <source>
        <dbReference type="EMBL" id="SDO17931.1"/>
    </source>
</evidence>
<dbReference type="Gene3D" id="3.90.1140.10">
    <property type="entry name" value="Cyclic phosphodiesterase"/>
    <property type="match status" value="1"/>
</dbReference>
<gene>
    <name evidence="1" type="ORF">SAMN05421820_112134</name>
</gene>
<dbReference type="Proteomes" id="UP000183200">
    <property type="component" value="Unassembled WGS sequence"/>
</dbReference>
<dbReference type="PANTHER" id="PTHR40037:SF1">
    <property type="entry name" value="PHOSPHOESTERASE SAOUHSC_00951-RELATED"/>
    <property type="match status" value="1"/>
</dbReference>
<dbReference type="RefSeq" id="WP_074612116.1">
    <property type="nucleotide sequence ID" value="NZ_FNGY01000012.1"/>
</dbReference>